<dbReference type="Gene3D" id="3.20.20.140">
    <property type="entry name" value="Metal-dependent hydrolases"/>
    <property type="match status" value="1"/>
</dbReference>
<dbReference type="RefSeq" id="WP_274373387.1">
    <property type="nucleotide sequence ID" value="NZ_CP072943.1"/>
</dbReference>
<evidence type="ECO:0000313" key="2">
    <source>
        <dbReference type="EMBL" id="QTX32172.1"/>
    </source>
</evidence>
<organism evidence="2 3">
    <name type="scientific">Aminithiophilus ramosus</name>
    <dbReference type="NCBI Taxonomy" id="3029084"/>
    <lineage>
        <taxon>Bacteria</taxon>
        <taxon>Thermotogati</taxon>
        <taxon>Synergistota</taxon>
        <taxon>Synergistia</taxon>
        <taxon>Synergistales</taxon>
        <taxon>Aminithiophilaceae</taxon>
        <taxon>Aminithiophilus</taxon>
    </lineage>
</organism>
<name>A0A9Q7EZG2_9BACT</name>
<dbReference type="EMBL" id="CP072943">
    <property type="protein sequence ID" value="QTX32172.1"/>
    <property type="molecule type" value="Genomic_DNA"/>
</dbReference>
<feature type="region of interest" description="Disordered" evidence="1">
    <location>
        <begin position="75"/>
        <end position="94"/>
    </location>
</feature>
<sequence length="94" mass="10370">MACERPIPGLSVADGAGLARAVAMARRWGLDRVAFGSDWWVETTGEALDEARRRLPFTEDEWRTLVHRDVGDFLEGPRGEASGLRASSSYLTGY</sequence>
<reference evidence="3" key="1">
    <citation type="submission" date="2021-04" db="EMBL/GenBank/DDBJ databases">
        <title>A novel Synergistetes isolate from a pyrite-forming mixed culture.</title>
        <authorList>
            <person name="Bunk B."/>
            <person name="Sproer C."/>
            <person name="Spring S."/>
            <person name="Pester M."/>
        </authorList>
    </citation>
    <scope>NUCLEOTIDE SEQUENCE [LARGE SCALE GENOMIC DNA]</scope>
    <source>
        <strain evidence="3">J.5.4.2-T.3.5.2</strain>
    </source>
</reference>
<gene>
    <name evidence="2" type="ORF">KAR29_12815</name>
</gene>
<evidence type="ECO:0000313" key="3">
    <source>
        <dbReference type="Proteomes" id="UP000671879"/>
    </source>
</evidence>
<evidence type="ECO:0000256" key="1">
    <source>
        <dbReference type="SAM" id="MobiDB-lite"/>
    </source>
</evidence>
<proteinExistence type="predicted"/>
<feature type="compositionally biased region" description="Polar residues" evidence="1">
    <location>
        <begin position="85"/>
        <end position="94"/>
    </location>
</feature>
<accession>A0A9Q7EZG2</accession>
<protein>
    <submittedName>
        <fullName evidence="2">Uncharacterized protein</fullName>
    </submittedName>
</protein>
<dbReference type="Proteomes" id="UP000671879">
    <property type="component" value="Chromosome"/>
</dbReference>
<dbReference type="AlphaFoldDB" id="A0A9Q7EZG2"/>
<dbReference type="KEGG" id="aram:KAR29_12815"/>
<keyword evidence="3" id="KW-1185">Reference proteome</keyword>